<protein>
    <recommendedName>
        <fullName evidence="3">YD repeat-containing protein</fullName>
    </recommendedName>
</protein>
<evidence type="ECO:0000313" key="2">
    <source>
        <dbReference type="Proteomes" id="UP000596329"/>
    </source>
</evidence>
<dbReference type="Proteomes" id="UP000596329">
    <property type="component" value="Chromosome"/>
</dbReference>
<reference evidence="1 2" key="1">
    <citation type="submission" date="2020-07" db="EMBL/GenBank/DDBJ databases">
        <title>Genomic characterization of Flavobacterium psychrophilum strains.</title>
        <authorList>
            <person name="Castillo D."/>
            <person name="Jorgensen J."/>
            <person name="Middelboe M."/>
        </authorList>
    </citation>
    <scope>NUCLEOTIDE SEQUENCE [LARGE SCALE GENOMIC DNA]</scope>
    <source>
        <strain evidence="1 2">FPS-R7</strain>
    </source>
</reference>
<evidence type="ECO:0008006" key="3">
    <source>
        <dbReference type="Google" id="ProtNLM"/>
    </source>
</evidence>
<sequence length="262" mass="31132">MKKIIILILISTISCTKGQEKSENHLSSLHLLGDIKSIVETTYQATVKFGEPVKTDNIYHKNELFFNDSGYKSIDKKNNSTTYYEYDNRNNLLVETQKNSDGSQIIKFINKYDDNDKLIEVETFGYDKDLFKKSKYEYEGNKRIINSYSKEGEFESRWVDVLNEKNSVIQSFSYDKNGQLTLEWKFNFDERRNKTQDVLVKSPYPSQNQREIKEYNEKNEVIKISNFTFKYKYDEKNNWINKIMYNQEGIAIQITERNITYK</sequence>
<proteinExistence type="predicted"/>
<dbReference type="Gene3D" id="2.180.10.10">
    <property type="entry name" value="RHS repeat-associated core"/>
    <property type="match status" value="1"/>
</dbReference>
<dbReference type="PROSITE" id="PS51257">
    <property type="entry name" value="PROKAR_LIPOPROTEIN"/>
    <property type="match status" value="1"/>
</dbReference>
<dbReference type="AlphaFoldDB" id="A0A7U2NHA9"/>
<dbReference type="RefSeq" id="WP_063742864.1">
    <property type="nucleotide sequence ID" value="NZ_CP059075.1"/>
</dbReference>
<organism evidence="1 2">
    <name type="scientific">Flavobacterium psychrophilum</name>
    <dbReference type="NCBI Taxonomy" id="96345"/>
    <lineage>
        <taxon>Bacteria</taxon>
        <taxon>Pseudomonadati</taxon>
        <taxon>Bacteroidota</taxon>
        <taxon>Flavobacteriia</taxon>
        <taxon>Flavobacteriales</taxon>
        <taxon>Flavobacteriaceae</taxon>
        <taxon>Flavobacterium</taxon>
    </lineage>
</organism>
<accession>A0A7U2NHA9</accession>
<dbReference type="EMBL" id="CP059075">
    <property type="protein sequence ID" value="QRE04883.1"/>
    <property type="molecule type" value="Genomic_DNA"/>
</dbReference>
<gene>
    <name evidence="1" type="ORF">H0H26_04650</name>
</gene>
<name>A0A7U2NHA9_FLAPS</name>
<evidence type="ECO:0000313" key="1">
    <source>
        <dbReference type="EMBL" id="QRE04883.1"/>
    </source>
</evidence>